<keyword evidence="2" id="KW-0238">DNA-binding</keyword>
<evidence type="ECO:0000259" key="4">
    <source>
        <dbReference type="PROSITE" id="PS50949"/>
    </source>
</evidence>
<dbReference type="PANTHER" id="PTHR38445:SF9">
    <property type="entry name" value="HTH-TYPE TRANSCRIPTIONAL REPRESSOR YTRA"/>
    <property type="match status" value="1"/>
</dbReference>
<dbReference type="InterPro" id="IPR000524">
    <property type="entry name" value="Tscrpt_reg_HTH_GntR"/>
</dbReference>
<dbReference type="PANTHER" id="PTHR38445">
    <property type="entry name" value="HTH-TYPE TRANSCRIPTIONAL REPRESSOR YTRA"/>
    <property type="match status" value="1"/>
</dbReference>
<dbReference type="EMBL" id="CP048617">
    <property type="protein sequence ID" value="QIB25933.1"/>
    <property type="molecule type" value="Genomic_DNA"/>
</dbReference>
<dbReference type="InterPro" id="IPR036388">
    <property type="entry name" value="WH-like_DNA-bd_sf"/>
</dbReference>
<dbReference type="AlphaFoldDB" id="A0A6P1YB57"/>
<dbReference type="SMART" id="SM00345">
    <property type="entry name" value="HTH_GNTR"/>
    <property type="match status" value="1"/>
</dbReference>
<dbReference type="CDD" id="cd07377">
    <property type="entry name" value="WHTH_GntR"/>
    <property type="match status" value="1"/>
</dbReference>
<dbReference type="Proteomes" id="UP000464452">
    <property type="component" value="Chromosome"/>
</dbReference>
<evidence type="ECO:0000313" key="6">
    <source>
        <dbReference type="Proteomes" id="UP000464452"/>
    </source>
</evidence>
<dbReference type="SUPFAM" id="SSF46785">
    <property type="entry name" value="Winged helix' DNA-binding domain"/>
    <property type="match status" value="1"/>
</dbReference>
<dbReference type="InterPro" id="IPR036390">
    <property type="entry name" value="WH_DNA-bd_sf"/>
</dbReference>
<dbReference type="GO" id="GO:0003700">
    <property type="term" value="F:DNA-binding transcription factor activity"/>
    <property type="evidence" value="ECO:0007669"/>
    <property type="project" value="InterPro"/>
</dbReference>
<name>A0A6P1YB57_9FIRM</name>
<reference evidence="5 6" key="1">
    <citation type="submission" date="2020-02" db="EMBL/GenBank/DDBJ databases">
        <title>Thermophilic hydrogen producing bacteria, Caloranaerobacter azorensis.</title>
        <authorList>
            <person name="Baek K."/>
        </authorList>
    </citation>
    <scope>NUCLEOTIDE SEQUENCE [LARGE SCALE GENOMIC DNA]</scope>
    <source>
        <strain evidence="5 6">T3-1</strain>
    </source>
</reference>
<feature type="domain" description="HTH gntR-type" evidence="4">
    <location>
        <begin position="10"/>
        <end position="78"/>
    </location>
</feature>
<evidence type="ECO:0000256" key="2">
    <source>
        <dbReference type="ARBA" id="ARBA00023125"/>
    </source>
</evidence>
<dbReference type="RefSeq" id="WP_163234144.1">
    <property type="nucleotide sequence ID" value="NZ_CP048617.1"/>
</dbReference>
<accession>A0A6P1YB57</accession>
<gene>
    <name evidence="5" type="ORF">G3A45_00535</name>
</gene>
<dbReference type="Gene3D" id="1.10.10.10">
    <property type="entry name" value="Winged helix-like DNA-binding domain superfamily/Winged helix DNA-binding domain"/>
    <property type="match status" value="1"/>
</dbReference>
<keyword evidence="3" id="KW-0804">Transcription</keyword>
<evidence type="ECO:0000256" key="3">
    <source>
        <dbReference type="ARBA" id="ARBA00023163"/>
    </source>
</evidence>
<proteinExistence type="predicted"/>
<organism evidence="5 6">
    <name type="scientific">Caloranaerobacter azorensis</name>
    <dbReference type="NCBI Taxonomy" id="116090"/>
    <lineage>
        <taxon>Bacteria</taxon>
        <taxon>Bacillati</taxon>
        <taxon>Bacillota</taxon>
        <taxon>Tissierellia</taxon>
        <taxon>Tissierellales</taxon>
        <taxon>Thermohalobacteraceae</taxon>
        <taxon>Caloranaerobacter</taxon>
    </lineage>
</organism>
<sequence>MFQIDLKNRKPIYEQLVEKFKELIINDVLKADEKIPSVRDLAKQLTINPNTIQKAYRELERQGYIYSVQGRGSFVSKKIEKVDKEKVEKLKNEIIKNLSELIYLGFEKKELIKLLEETYDRVKGGKNK</sequence>
<protein>
    <submittedName>
        <fullName evidence="5">GntR family transcriptional regulator</fullName>
    </submittedName>
</protein>
<dbReference type="KEGG" id="cazo:G3A45_00535"/>
<dbReference type="PROSITE" id="PS50949">
    <property type="entry name" value="HTH_GNTR"/>
    <property type="match status" value="1"/>
</dbReference>
<dbReference type="Pfam" id="PF00392">
    <property type="entry name" value="GntR"/>
    <property type="match status" value="1"/>
</dbReference>
<evidence type="ECO:0000313" key="5">
    <source>
        <dbReference type="EMBL" id="QIB25933.1"/>
    </source>
</evidence>
<keyword evidence="1" id="KW-0805">Transcription regulation</keyword>
<evidence type="ECO:0000256" key="1">
    <source>
        <dbReference type="ARBA" id="ARBA00023015"/>
    </source>
</evidence>
<dbReference type="GO" id="GO:0003677">
    <property type="term" value="F:DNA binding"/>
    <property type="evidence" value="ECO:0007669"/>
    <property type="project" value="UniProtKB-KW"/>
</dbReference>